<accession>A0A0D2DQW7</accession>
<keyword evidence="5" id="KW-0503">Monooxygenase</keyword>
<dbReference type="Pfam" id="PF01494">
    <property type="entry name" value="FAD_binding_3"/>
    <property type="match status" value="1"/>
</dbReference>
<evidence type="ECO:0000259" key="6">
    <source>
        <dbReference type="Pfam" id="PF01494"/>
    </source>
</evidence>
<dbReference type="AlphaFoldDB" id="A0A0D2DQW7"/>
<dbReference type="EMBL" id="KN846961">
    <property type="protein sequence ID" value="KIW64572.1"/>
    <property type="molecule type" value="Genomic_DNA"/>
</dbReference>
<dbReference type="GO" id="GO:0004497">
    <property type="term" value="F:monooxygenase activity"/>
    <property type="evidence" value="ECO:0007669"/>
    <property type="project" value="UniProtKB-KW"/>
</dbReference>
<gene>
    <name evidence="7" type="ORF">PV04_09497</name>
</gene>
<dbReference type="SUPFAM" id="SSF51905">
    <property type="entry name" value="FAD/NAD(P)-binding domain"/>
    <property type="match status" value="1"/>
</dbReference>
<dbReference type="PANTHER" id="PTHR13789:SF309">
    <property type="entry name" value="PUTATIVE (AFU_ORTHOLOGUE AFUA_6G14510)-RELATED"/>
    <property type="match status" value="1"/>
</dbReference>
<keyword evidence="2" id="KW-0285">Flavoprotein</keyword>
<comment type="similarity">
    <text evidence="1">Belongs to the paxM FAD-dependent monooxygenase family.</text>
</comment>
<organism evidence="7 8">
    <name type="scientific">Phialophora macrospora</name>
    <dbReference type="NCBI Taxonomy" id="1851006"/>
    <lineage>
        <taxon>Eukaryota</taxon>
        <taxon>Fungi</taxon>
        <taxon>Dikarya</taxon>
        <taxon>Ascomycota</taxon>
        <taxon>Pezizomycotina</taxon>
        <taxon>Eurotiomycetes</taxon>
        <taxon>Chaetothyriomycetidae</taxon>
        <taxon>Chaetothyriales</taxon>
        <taxon>Herpotrichiellaceae</taxon>
        <taxon>Phialophora</taxon>
    </lineage>
</organism>
<dbReference type="PRINTS" id="PR00420">
    <property type="entry name" value="RNGMNOXGNASE"/>
</dbReference>
<sequence length="177" mass="19979">MITAEEMDVRKRKLLDPIVSWKDQAPTELVQSAQRMIKFGLFDRDEMRPDQWHTQRSVLIGDAAHPTSPHLGQGGNQALEDCYHLSHAIPDLPLAEDDSPAFLNDLKERLPRIFKAYAEKRQPRTSALVQGARTQGQLRVVSTGREACEERNRTVAAAWNDRDAIAAKYNGLCQGQF</sequence>
<evidence type="ECO:0000256" key="5">
    <source>
        <dbReference type="ARBA" id="ARBA00023033"/>
    </source>
</evidence>
<dbReference type="InterPro" id="IPR050493">
    <property type="entry name" value="FAD-dep_Monooxygenase_BioMet"/>
</dbReference>
<proteinExistence type="inferred from homology"/>
<keyword evidence="8" id="KW-1185">Reference proteome</keyword>
<keyword evidence="3" id="KW-0274">FAD</keyword>
<reference evidence="7 8" key="1">
    <citation type="submission" date="2015-01" db="EMBL/GenBank/DDBJ databases">
        <title>The Genome Sequence of Capronia semiimmersa CBS27337.</title>
        <authorList>
            <consortium name="The Broad Institute Genomics Platform"/>
            <person name="Cuomo C."/>
            <person name="de Hoog S."/>
            <person name="Gorbushina A."/>
            <person name="Stielow B."/>
            <person name="Teixiera M."/>
            <person name="Abouelleil A."/>
            <person name="Chapman S.B."/>
            <person name="Priest M."/>
            <person name="Young S.K."/>
            <person name="Wortman J."/>
            <person name="Nusbaum C."/>
            <person name="Birren B."/>
        </authorList>
    </citation>
    <scope>NUCLEOTIDE SEQUENCE [LARGE SCALE GENOMIC DNA]</scope>
    <source>
        <strain evidence="7 8">CBS 27337</strain>
    </source>
</reference>
<dbReference type="InterPro" id="IPR002938">
    <property type="entry name" value="FAD-bd"/>
</dbReference>
<dbReference type="HOGENOM" id="CLU_1517686_0_0_1"/>
<evidence type="ECO:0000256" key="3">
    <source>
        <dbReference type="ARBA" id="ARBA00022827"/>
    </source>
</evidence>
<protein>
    <recommendedName>
        <fullName evidence="6">FAD-binding domain-containing protein</fullName>
    </recommendedName>
</protein>
<name>A0A0D2DQW7_9EURO</name>
<dbReference type="GO" id="GO:0071949">
    <property type="term" value="F:FAD binding"/>
    <property type="evidence" value="ECO:0007669"/>
    <property type="project" value="InterPro"/>
</dbReference>
<feature type="domain" description="FAD-binding" evidence="6">
    <location>
        <begin position="35"/>
        <end position="89"/>
    </location>
</feature>
<dbReference type="PANTHER" id="PTHR13789">
    <property type="entry name" value="MONOOXYGENASE"/>
    <property type="match status" value="1"/>
</dbReference>
<dbReference type="Proteomes" id="UP000054266">
    <property type="component" value="Unassembled WGS sequence"/>
</dbReference>
<evidence type="ECO:0000256" key="1">
    <source>
        <dbReference type="ARBA" id="ARBA00007992"/>
    </source>
</evidence>
<evidence type="ECO:0000256" key="2">
    <source>
        <dbReference type="ARBA" id="ARBA00022630"/>
    </source>
</evidence>
<evidence type="ECO:0000313" key="7">
    <source>
        <dbReference type="EMBL" id="KIW64572.1"/>
    </source>
</evidence>
<keyword evidence="4" id="KW-0560">Oxidoreductase</keyword>
<dbReference type="Gene3D" id="3.50.50.60">
    <property type="entry name" value="FAD/NAD(P)-binding domain"/>
    <property type="match status" value="1"/>
</dbReference>
<evidence type="ECO:0000313" key="8">
    <source>
        <dbReference type="Proteomes" id="UP000054266"/>
    </source>
</evidence>
<dbReference type="STRING" id="5601.A0A0D2DQW7"/>
<evidence type="ECO:0000256" key="4">
    <source>
        <dbReference type="ARBA" id="ARBA00023002"/>
    </source>
</evidence>
<dbReference type="InterPro" id="IPR036188">
    <property type="entry name" value="FAD/NAD-bd_sf"/>
</dbReference>